<dbReference type="EMBL" id="BLRZ01000026">
    <property type="protein sequence ID" value="GFP29825.1"/>
    <property type="molecule type" value="Genomic_DNA"/>
</dbReference>
<comment type="function">
    <text evidence="2">Endonuclease that specifically degrades the RNA of RNA-DNA hybrids.</text>
</comment>
<evidence type="ECO:0000259" key="3">
    <source>
        <dbReference type="PROSITE" id="PS51975"/>
    </source>
</evidence>
<dbReference type="InterPro" id="IPR036397">
    <property type="entry name" value="RNaseH_sf"/>
</dbReference>
<dbReference type="SUPFAM" id="SSF53098">
    <property type="entry name" value="Ribonuclease H-like"/>
    <property type="match status" value="1"/>
</dbReference>
<keyword evidence="2" id="KW-0255">Endonuclease</keyword>
<comment type="catalytic activity">
    <reaction evidence="2">
        <text>Endonucleolytic cleavage to 5'-phosphomonoester.</text>
        <dbReference type="EC" id="3.1.26.4"/>
    </reaction>
</comment>
<comment type="caution">
    <text evidence="1">Lacks conserved residue(s) required for the propagation of feature annotation.</text>
</comment>
<evidence type="ECO:0000313" key="6">
    <source>
        <dbReference type="Proteomes" id="UP000588083"/>
    </source>
</evidence>
<keyword evidence="6" id="KW-1185">Reference proteome</keyword>
<reference evidence="5 6" key="1">
    <citation type="journal article" date="2020" name="Front. Microbiol.">
        <title>Single-cell genomics of novel Actinobacteria with the Wood-Ljungdahl pathway discovered in a serpentinizing system.</title>
        <authorList>
            <person name="Merino N."/>
            <person name="Kawai M."/>
            <person name="Boyd E.S."/>
            <person name="Colman D.R."/>
            <person name="McGlynn S.E."/>
            <person name="Nealson K.H."/>
            <person name="Kurokawa K."/>
            <person name="Hongoh Y."/>
        </authorList>
    </citation>
    <scope>NUCLEOTIDE SEQUENCE [LARGE SCALE GENOMIC DNA]</scope>
    <source>
        <strain evidence="4 6">S34</strain>
        <strain evidence="5">S47</strain>
    </source>
</reference>
<accession>A0A6V8QBP5</accession>
<dbReference type="AlphaFoldDB" id="A0A6V8QBP5"/>
<dbReference type="InterPro" id="IPR012337">
    <property type="entry name" value="RNaseH-like_sf"/>
</dbReference>
<protein>
    <recommendedName>
        <fullName evidence="2">Ribonuclease</fullName>
        <ecNumber evidence="2">3.1.26.4</ecNumber>
    </recommendedName>
</protein>
<dbReference type="Proteomes" id="UP000588083">
    <property type="component" value="Unassembled WGS sequence"/>
</dbReference>
<comment type="caution">
    <text evidence="5">The sequence shown here is derived from an EMBL/GenBank/DDBJ whole genome shotgun (WGS) entry which is preliminary data.</text>
</comment>
<dbReference type="GO" id="GO:0003723">
    <property type="term" value="F:RNA binding"/>
    <property type="evidence" value="ECO:0007669"/>
    <property type="project" value="UniProtKB-UniRule"/>
</dbReference>
<dbReference type="InterPro" id="IPR024567">
    <property type="entry name" value="RNase_HII/HIII_dom"/>
</dbReference>
<keyword evidence="2" id="KW-0540">Nuclease</keyword>
<evidence type="ECO:0000256" key="1">
    <source>
        <dbReference type="PROSITE-ProRule" id="PRU01319"/>
    </source>
</evidence>
<feature type="domain" description="RNase H type-2" evidence="3">
    <location>
        <begin position="1"/>
        <end position="120"/>
    </location>
</feature>
<keyword evidence="2" id="KW-0378">Hydrolase</keyword>
<dbReference type="EC" id="3.1.26.4" evidence="2"/>
<comment type="similarity">
    <text evidence="2">Belongs to the RNase HII family.</text>
</comment>
<evidence type="ECO:0000313" key="4">
    <source>
        <dbReference type="EMBL" id="GFP29825.1"/>
    </source>
</evidence>
<dbReference type="Pfam" id="PF01351">
    <property type="entry name" value="RNase_HII"/>
    <property type="match status" value="1"/>
</dbReference>
<dbReference type="EMBL" id="BLSD01000017">
    <property type="protein sequence ID" value="GFP38826.1"/>
    <property type="molecule type" value="Genomic_DNA"/>
</dbReference>
<proteinExistence type="inferred from homology"/>
<dbReference type="RefSeq" id="WP_176235422.1">
    <property type="nucleotide sequence ID" value="NZ_BLSD01000017.1"/>
</dbReference>
<organism evidence="5">
    <name type="scientific">Candidatus Hakubella thermalkaliphila</name>
    <dbReference type="NCBI Taxonomy" id="2754717"/>
    <lineage>
        <taxon>Bacteria</taxon>
        <taxon>Bacillati</taxon>
        <taxon>Actinomycetota</taxon>
        <taxon>Actinomycetota incertae sedis</taxon>
        <taxon>Candidatus Hakubellales</taxon>
        <taxon>Candidatus Hakubellaceae</taxon>
        <taxon>Candidatus Hakubella</taxon>
    </lineage>
</organism>
<gene>
    <name evidence="4" type="ORF">HKBW3S34_00746</name>
    <name evidence="5" type="ORF">HKBW3S47_00526</name>
</gene>
<name>A0A6V8QBP5_9ACTN</name>
<evidence type="ECO:0000313" key="5">
    <source>
        <dbReference type="EMBL" id="GFP38826.1"/>
    </source>
</evidence>
<evidence type="ECO:0000256" key="2">
    <source>
        <dbReference type="RuleBase" id="RU003515"/>
    </source>
</evidence>
<dbReference type="PROSITE" id="PS51975">
    <property type="entry name" value="RNASE_H_2"/>
    <property type="match status" value="1"/>
</dbReference>
<dbReference type="GO" id="GO:0004523">
    <property type="term" value="F:RNA-DNA hybrid ribonuclease activity"/>
    <property type="evidence" value="ECO:0007669"/>
    <property type="project" value="UniProtKB-EC"/>
</dbReference>
<sequence>MKRSVLLLDLPPQIVLSDSYRLPGLGIVHIPVLHGDTRSASIAAASIVAKESPIHRGAPRRMKIGLFSREMRDRIMINRDMRFPGYFFAQHKGYGTELHRQAITRLGACSIHRFSYKFFY</sequence>
<dbReference type="Gene3D" id="3.30.420.10">
    <property type="entry name" value="Ribonuclease H-like superfamily/Ribonuclease H"/>
    <property type="match status" value="2"/>
</dbReference>
<dbReference type="Proteomes" id="UP000569018">
    <property type="component" value="Unassembled WGS sequence"/>
</dbReference>